<dbReference type="Proteomes" id="UP001530400">
    <property type="component" value="Unassembled WGS sequence"/>
</dbReference>
<sequence>NDDYEFGDLSKFVDSQIKRQVNKFTKQDRYKFGDLTREILRRVASGEYTLDDLFLLLKALAVFEASISPVAGFLPVKLLIELLNFSLANDIAGRVSSALAMELDRRLKKSILGDENYVLGDATKKTIAGAVGAFTGKDSYSFGDVTKAVVSNIKSNQLEVVNTKRRPLLLGTKSDDGTIIDQSVSEALDKWDKALLERDEGRERKAMVEKYVELIEKG</sequence>
<keyword evidence="2" id="KW-1185">Reference proteome</keyword>
<name>A0ABD3P525_9STRA</name>
<protein>
    <submittedName>
        <fullName evidence="1">Uncharacterized protein</fullName>
    </submittedName>
</protein>
<feature type="non-terminal residue" evidence="1">
    <location>
        <position position="1"/>
    </location>
</feature>
<evidence type="ECO:0000313" key="1">
    <source>
        <dbReference type="EMBL" id="KAL3783324.1"/>
    </source>
</evidence>
<comment type="caution">
    <text evidence="1">The sequence shown here is derived from an EMBL/GenBank/DDBJ whole genome shotgun (WGS) entry which is preliminary data.</text>
</comment>
<proteinExistence type="predicted"/>
<accession>A0ABD3P525</accession>
<dbReference type="EMBL" id="JALLPJ020000771">
    <property type="protein sequence ID" value="KAL3783324.1"/>
    <property type="molecule type" value="Genomic_DNA"/>
</dbReference>
<organism evidence="1 2">
    <name type="scientific">Cyclotella atomus</name>
    <dbReference type="NCBI Taxonomy" id="382360"/>
    <lineage>
        <taxon>Eukaryota</taxon>
        <taxon>Sar</taxon>
        <taxon>Stramenopiles</taxon>
        <taxon>Ochrophyta</taxon>
        <taxon>Bacillariophyta</taxon>
        <taxon>Coscinodiscophyceae</taxon>
        <taxon>Thalassiosirophycidae</taxon>
        <taxon>Stephanodiscales</taxon>
        <taxon>Stephanodiscaceae</taxon>
        <taxon>Cyclotella</taxon>
    </lineage>
</organism>
<evidence type="ECO:0000313" key="2">
    <source>
        <dbReference type="Proteomes" id="UP001530400"/>
    </source>
</evidence>
<gene>
    <name evidence="1" type="ORF">ACHAWO_007263</name>
</gene>
<dbReference type="AlphaFoldDB" id="A0ABD3P525"/>
<reference evidence="1 2" key="1">
    <citation type="submission" date="2024-10" db="EMBL/GenBank/DDBJ databases">
        <title>Updated reference genomes for cyclostephanoid diatoms.</title>
        <authorList>
            <person name="Roberts W.R."/>
            <person name="Alverson A.J."/>
        </authorList>
    </citation>
    <scope>NUCLEOTIDE SEQUENCE [LARGE SCALE GENOMIC DNA]</scope>
    <source>
        <strain evidence="1 2">AJA010-31</strain>
    </source>
</reference>